<evidence type="ECO:0000313" key="2">
    <source>
        <dbReference type="Proteomes" id="UP000006329"/>
    </source>
</evidence>
<dbReference type="RefSeq" id="WP_004484646.1">
    <property type="nucleotide sequence ID" value="NZ_AHON02000032.1"/>
</dbReference>
<protein>
    <submittedName>
        <fullName evidence="1">Uncharacterized protein</fullName>
    </submittedName>
</protein>
<proteinExistence type="predicted"/>
<comment type="caution">
    <text evidence="1">The sequence shown here is derived from an EMBL/GenBank/DDBJ whole genome shotgun (WGS) entry which is preliminary data.</text>
</comment>
<gene>
    <name evidence="1" type="ORF">LEP1GSC179_1872</name>
</gene>
<dbReference type="AlphaFoldDB" id="A0A0E2BSC2"/>
<organism evidence="1 2">
    <name type="scientific">Leptospira santarosai str. MOR084</name>
    <dbReference type="NCBI Taxonomy" id="1049984"/>
    <lineage>
        <taxon>Bacteria</taxon>
        <taxon>Pseudomonadati</taxon>
        <taxon>Spirochaetota</taxon>
        <taxon>Spirochaetia</taxon>
        <taxon>Leptospirales</taxon>
        <taxon>Leptospiraceae</taxon>
        <taxon>Leptospira</taxon>
    </lineage>
</organism>
<sequence>MFFHERWSFLKTLCICPILKLYQDHGLEYTEHVKKPNVRLRKIRFPKILTSERKTTLRLYRILFR</sequence>
<keyword evidence="2" id="KW-1185">Reference proteome</keyword>
<name>A0A0E2BSC2_9LEPT</name>
<reference evidence="1" key="1">
    <citation type="submission" date="2012-10" db="EMBL/GenBank/DDBJ databases">
        <authorList>
            <person name="Harkins D.M."/>
            <person name="Durkin A.S."/>
            <person name="Brinkac L.M."/>
            <person name="Haft D.H."/>
            <person name="Selengut J.D."/>
            <person name="Sanka R."/>
            <person name="DePew J."/>
            <person name="Purushe J."/>
            <person name="Matthias M.A."/>
            <person name="Vinetz J.M."/>
            <person name="Sutton G.G."/>
            <person name="Nierman W.C."/>
            <person name="Fouts D.E."/>
        </authorList>
    </citation>
    <scope>NUCLEOTIDE SEQUENCE [LARGE SCALE GENOMIC DNA]</scope>
    <source>
        <strain evidence="1">MOR084</strain>
    </source>
</reference>
<accession>A0A0E2BSC2</accession>
<dbReference type="EMBL" id="AHON02000032">
    <property type="protein sequence ID" value="EKO34342.1"/>
    <property type="molecule type" value="Genomic_DNA"/>
</dbReference>
<evidence type="ECO:0000313" key="1">
    <source>
        <dbReference type="EMBL" id="EKO34342.1"/>
    </source>
</evidence>
<dbReference type="Proteomes" id="UP000006329">
    <property type="component" value="Unassembled WGS sequence"/>
</dbReference>